<evidence type="ECO:0000313" key="2">
    <source>
        <dbReference type="Proteomes" id="UP000049855"/>
    </source>
</evidence>
<evidence type="ECO:0000313" key="1">
    <source>
        <dbReference type="EMBL" id="CQR74802.1"/>
    </source>
</evidence>
<dbReference type="AlphaFoldDB" id="A0A0U1L517"/>
<accession>A0A0U1L517</accession>
<sequence>MFFHNNLSFIVSTVAIPSEPVESDYCQKMLKKIECSEC</sequence>
<dbReference type="EMBL" id="CTRP01000015">
    <property type="protein sequence ID" value="CQR74802.1"/>
    <property type="molecule type" value="Genomic_DNA"/>
</dbReference>
<protein>
    <submittedName>
        <fullName evidence="1">Uncharacterized protein</fullName>
    </submittedName>
</protein>
<reference evidence="2" key="1">
    <citation type="submission" date="2015-03" db="EMBL/GenBank/DDBJ databases">
        <authorList>
            <person name="Nijsse Bart"/>
        </authorList>
    </citation>
    <scope>NUCLEOTIDE SEQUENCE [LARGE SCALE GENOMIC DNA]</scope>
</reference>
<keyword evidence="2" id="KW-1185">Reference proteome</keyword>
<gene>
    <name evidence="1" type="ORF">SpAn4DRAFT_4159</name>
</gene>
<proteinExistence type="predicted"/>
<dbReference type="Proteomes" id="UP000049855">
    <property type="component" value="Unassembled WGS sequence"/>
</dbReference>
<name>A0A0U1L517_9FIRM</name>
<organism evidence="1 2">
    <name type="scientific">Sporomusa ovata</name>
    <dbReference type="NCBI Taxonomy" id="2378"/>
    <lineage>
        <taxon>Bacteria</taxon>
        <taxon>Bacillati</taxon>
        <taxon>Bacillota</taxon>
        <taxon>Negativicutes</taxon>
        <taxon>Selenomonadales</taxon>
        <taxon>Sporomusaceae</taxon>
        <taxon>Sporomusa</taxon>
    </lineage>
</organism>